<dbReference type="Pfam" id="PF01145">
    <property type="entry name" value="Band_7"/>
    <property type="match status" value="1"/>
</dbReference>
<dbReference type="InterPro" id="IPR001972">
    <property type="entry name" value="Stomatin_HflK_fam"/>
</dbReference>
<dbReference type="FunFam" id="3.30.479.30:FF:000004">
    <property type="entry name" value="Putative membrane protease family, stomatin"/>
    <property type="match status" value="1"/>
</dbReference>
<dbReference type="OrthoDB" id="434619at2759"/>
<dbReference type="SMART" id="SM00244">
    <property type="entry name" value="PHB"/>
    <property type="match status" value="1"/>
</dbReference>
<dbReference type="GO" id="GO:0007005">
    <property type="term" value="P:mitochondrion organization"/>
    <property type="evidence" value="ECO:0007669"/>
    <property type="project" value="TreeGrafter"/>
</dbReference>
<sequence>MLVKNKIGWRTMHLMLKMVPQQTAIVVERLGRFNRVLSPGLNFLWPILDYCEYTHSLKEEVYQISNQMAITKDSVTLHLDGVLYLKVTDPKKASYGVGDPVLAMIQIAQTTMRSELGKFTLDQTFEERENLNAAIVNIINSAGHDWGIECMRYEIRDITPPANIKKAMELEGEAERQKRADILDSEKKRAAEINLAEGKKMASILKAEGEAQAVILKAKSVAESINTVSKAINEKGGENVIKMKLAEEYVNAFKKLSEENNAVIVPGESQGIASLVAQALGIIKPQLSQDTKMHQEVRSTVKKVVKSDPILDSTD</sequence>
<keyword evidence="6" id="KW-1185">Reference proteome</keyword>
<dbReference type="Proteomes" id="UP000187209">
    <property type="component" value="Unassembled WGS sequence"/>
</dbReference>
<proteinExistence type="inferred from homology"/>
<dbReference type="GO" id="GO:0005739">
    <property type="term" value="C:mitochondrion"/>
    <property type="evidence" value="ECO:0007669"/>
    <property type="project" value="UniProtKB-SubCell"/>
</dbReference>
<evidence type="ECO:0000259" key="4">
    <source>
        <dbReference type="SMART" id="SM00244"/>
    </source>
</evidence>
<accession>A0A1R2BZP9</accession>
<dbReference type="AlphaFoldDB" id="A0A1R2BZP9"/>
<evidence type="ECO:0000313" key="6">
    <source>
        <dbReference type="Proteomes" id="UP000187209"/>
    </source>
</evidence>
<evidence type="ECO:0000256" key="2">
    <source>
        <dbReference type="ARBA" id="ARBA00008164"/>
    </source>
</evidence>
<dbReference type="GO" id="GO:0098552">
    <property type="term" value="C:side of membrane"/>
    <property type="evidence" value="ECO:0007669"/>
    <property type="project" value="UniProtKB-ARBA"/>
</dbReference>
<comment type="similarity">
    <text evidence="2">Belongs to the band 7/mec-2 family.</text>
</comment>
<name>A0A1R2BZP9_9CILI</name>
<dbReference type="Gene3D" id="3.30.479.30">
    <property type="entry name" value="Band 7 domain"/>
    <property type="match status" value="1"/>
</dbReference>
<dbReference type="InterPro" id="IPR032435">
    <property type="entry name" value="STML2-like_C"/>
</dbReference>
<dbReference type="Pfam" id="PF16200">
    <property type="entry name" value="Band_7_C"/>
    <property type="match status" value="1"/>
</dbReference>
<evidence type="ECO:0000256" key="1">
    <source>
        <dbReference type="ARBA" id="ARBA00004173"/>
    </source>
</evidence>
<keyword evidence="3" id="KW-0496">Mitochondrion</keyword>
<dbReference type="CDD" id="cd08829">
    <property type="entry name" value="SPFH_paraslipin"/>
    <property type="match status" value="1"/>
</dbReference>
<dbReference type="EMBL" id="MPUH01000348">
    <property type="protein sequence ID" value="OMJ82229.1"/>
    <property type="molecule type" value="Genomic_DNA"/>
</dbReference>
<dbReference type="InterPro" id="IPR036013">
    <property type="entry name" value="Band_7/SPFH_dom_sf"/>
</dbReference>
<comment type="caution">
    <text evidence="5">The sequence shown here is derived from an EMBL/GenBank/DDBJ whole genome shotgun (WGS) entry which is preliminary data.</text>
</comment>
<feature type="domain" description="Band 7" evidence="4">
    <location>
        <begin position="14"/>
        <end position="172"/>
    </location>
</feature>
<organism evidence="5 6">
    <name type="scientific">Stentor coeruleus</name>
    <dbReference type="NCBI Taxonomy" id="5963"/>
    <lineage>
        <taxon>Eukaryota</taxon>
        <taxon>Sar</taxon>
        <taxon>Alveolata</taxon>
        <taxon>Ciliophora</taxon>
        <taxon>Postciliodesmatophora</taxon>
        <taxon>Heterotrichea</taxon>
        <taxon>Heterotrichida</taxon>
        <taxon>Stentoridae</taxon>
        <taxon>Stentor</taxon>
    </lineage>
</organism>
<dbReference type="PANTHER" id="PTHR43327:SF10">
    <property type="entry name" value="STOMATIN-LIKE PROTEIN 2, MITOCHONDRIAL"/>
    <property type="match status" value="1"/>
</dbReference>
<dbReference type="SUPFAM" id="SSF117892">
    <property type="entry name" value="Band 7/SPFH domain"/>
    <property type="match status" value="1"/>
</dbReference>
<comment type="subcellular location">
    <subcellularLocation>
        <location evidence="1">Mitochondrion</location>
    </subcellularLocation>
</comment>
<dbReference type="PRINTS" id="PR00721">
    <property type="entry name" value="STOMATIN"/>
</dbReference>
<protein>
    <recommendedName>
        <fullName evidence="4">Band 7 domain-containing protein</fullName>
    </recommendedName>
</protein>
<dbReference type="InterPro" id="IPR001107">
    <property type="entry name" value="Band_7"/>
</dbReference>
<dbReference type="GO" id="GO:0005886">
    <property type="term" value="C:plasma membrane"/>
    <property type="evidence" value="ECO:0007669"/>
    <property type="project" value="UniProtKB-ARBA"/>
</dbReference>
<evidence type="ECO:0000256" key="3">
    <source>
        <dbReference type="ARBA" id="ARBA00023128"/>
    </source>
</evidence>
<dbReference type="InterPro" id="IPR050710">
    <property type="entry name" value="Band7/mec-2_domain"/>
</dbReference>
<evidence type="ECO:0000313" key="5">
    <source>
        <dbReference type="EMBL" id="OMJ82229.1"/>
    </source>
</evidence>
<reference evidence="5 6" key="1">
    <citation type="submission" date="2016-11" db="EMBL/GenBank/DDBJ databases">
        <title>The macronuclear genome of Stentor coeruleus: a giant cell with tiny introns.</title>
        <authorList>
            <person name="Slabodnick M."/>
            <person name="Ruby J.G."/>
            <person name="Reiff S.B."/>
            <person name="Swart E.C."/>
            <person name="Gosai S."/>
            <person name="Prabakaran S."/>
            <person name="Witkowska E."/>
            <person name="Larue G.E."/>
            <person name="Fisher S."/>
            <person name="Freeman R.M."/>
            <person name="Gunawardena J."/>
            <person name="Chu W."/>
            <person name="Stover N.A."/>
            <person name="Gregory B.D."/>
            <person name="Nowacki M."/>
            <person name="Derisi J."/>
            <person name="Roy S.W."/>
            <person name="Marshall W.F."/>
            <person name="Sood P."/>
        </authorList>
    </citation>
    <scope>NUCLEOTIDE SEQUENCE [LARGE SCALE GENOMIC DNA]</scope>
    <source>
        <strain evidence="5">WM001</strain>
    </source>
</reference>
<dbReference type="PANTHER" id="PTHR43327">
    <property type="entry name" value="STOMATIN-LIKE PROTEIN 2, MITOCHONDRIAL"/>
    <property type="match status" value="1"/>
</dbReference>
<gene>
    <name evidence="5" type="ORF">SteCoe_17131</name>
</gene>